<gene>
    <name evidence="1" type="ORF">KUCAC02_001150</name>
</gene>
<feature type="non-terminal residue" evidence="1">
    <location>
        <position position="1"/>
    </location>
</feature>
<name>A0ACB9XWF0_CHAAC</name>
<dbReference type="Proteomes" id="UP001057452">
    <property type="component" value="Chromosome 2"/>
</dbReference>
<comment type="caution">
    <text evidence="1">The sequence shown here is derived from an EMBL/GenBank/DDBJ whole genome shotgun (WGS) entry which is preliminary data.</text>
</comment>
<keyword evidence="2" id="KW-1185">Reference proteome</keyword>
<evidence type="ECO:0000313" key="2">
    <source>
        <dbReference type="Proteomes" id="UP001057452"/>
    </source>
</evidence>
<protein>
    <submittedName>
        <fullName evidence="1">Uncharacterized protein</fullName>
    </submittedName>
</protein>
<dbReference type="EMBL" id="CM043786">
    <property type="protein sequence ID" value="KAI4831614.1"/>
    <property type="molecule type" value="Genomic_DNA"/>
</dbReference>
<sequence length="82" mass="8857">NVFPLESCFIANSLLQVPPIHAIESVNTNQNVTSVLTPPPPTCLDHAPVCSNSESDIRHVDRTTSVSAVKRHGGMRDLCHPS</sequence>
<reference evidence="1" key="1">
    <citation type="submission" date="2022-05" db="EMBL/GenBank/DDBJ databases">
        <title>Chromosome-level genome of Chaenocephalus aceratus.</title>
        <authorList>
            <person name="Park H."/>
        </authorList>
    </citation>
    <scope>NUCLEOTIDE SEQUENCE</scope>
    <source>
        <strain evidence="1">KU_202001</strain>
    </source>
</reference>
<organism evidence="1 2">
    <name type="scientific">Chaenocephalus aceratus</name>
    <name type="common">Blackfin icefish</name>
    <name type="synonym">Chaenichthys aceratus</name>
    <dbReference type="NCBI Taxonomy" id="36190"/>
    <lineage>
        <taxon>Eukaryota</taxon>
        <taxon>Metazoa</taxon>
        <taxon>Chordata</taxon>
        <taxon>Craniata</taxon>
        <taxon>Vertebrata</taxon>
        <taxon>Euteleostomi</taxon>
        <taxon>Actinopterygii</taxon>
        <taxon>Neopterygii</taxon>
        <taxon>Teleostei</taxon>
        <taxon>Neoteleostei</taxon>
        <taxon>Acanthomorphata</taxon>
        <taxon>Eupercaria</taxon>
        <taxon>Perciformes</taxon>
        <taxon>Notothenioidei</taxon>
        <taxon>Channichthyidae</taxon>
        <taxon>Chaenocephalus</taxon>
    </lineage>
</organism>
<accession>A0ACB9XWF0</accession>
<evidence type="ECO:0000313" key="1">
    <source>
        <dbReference type="EMBL" id="KAI4831614.1"/>
    </source>
</evidence>
<feature type="non-terminal residue" evidence="1">
    <location>
        <position position="82"/>
    </location>
</feature>
<proteinExistence type="predicted"/>